<accession>A0A418WED2</accession>
<evidence type="ECO:0000256" key="4">
    <source>
        <dbReference type="ARBA" id="ARBA00022764"/>
    </source>
</evidence>
<comment type="subcellular location">
    <subcellularLocation>
        <location evidence="1 5">Periplasm</location>
    </subcellularLocation>
</comment>
<evidence type="ECO:0000256" key="7">
    <source>
        <dbReference type="SAM" id="SignalP"/>
    </source>
</evidence>
<organism evidence="8 9">
    <name type="scientific">Oleomonas cavernae</name>
    <dbReference type="NCBI Taxonomy" id="2320859"/>
    <lineage>
        <taxon>Bacteria</taxon>
        <taxon>Pseudomonadati</taxon>
        <taxon>Pseudomonadota</taxon>
        <taxon>Alphaproteobacteria</taxon>
        <taxon>Acetobacterales</taxon>
        <taxon>Acetobacteraceae</taxon>
        <taxon>Oleomonas</taxon>
    </lineage>
</organism>
<gene>
    <name evidence="8" type="ORF">D3874_16070</name>
</gene>
<evidence type="ECO:0000256" key="6">
    <source>
        <dbReference type="PIRSR" id="PIRSR019574-1"/>
    </source>
</evidence>
<dbReference type="GO" id="GO:0015846">
    <property type="term" value="P:polyamine transport"/>
    <property type="evidence" value="ECO:0007669"/>
    <property type="project" value="InterPro"/>
</dbReference>
<comment type="function">
    <text evidence="5">Required for the activity of the bacterial periplasmic transport system of putrescine.</text>
</comment>
<name>A0A418WED2_9PROT</name>
<evidence type="ECO:0000256" key="3">
    <source>
        <dbReference type="ARBA" id="ARBA00022729"/>
    </source>
</evidence>
<dbReference type="PIRSF" id="PIRSF019574">
    <property type="entry name" value="Periplasmic_polyamine_BP"/>
    <property type="match status" value="1"/>
</dbReference>
<keyword evidence="4 5" id="KW-0574">Periplasm</keyword>
<keyword evidence="3 7" id="KW-0732">Signal</keyword>
<dbReference type="Pfam" id="PF13416">
    <property type="entry name" value="SBP_bac_8"/>
    <property type="match status" value="1"/>
</dbReference>
<evidence type="ECO:0000313" key="8">
    <source>
        <dbReference type="EMBL" id="RJF88344.1"/>
    </source>
</evidence>
<dbReference type="AlphaFoldDB" id="A0A418WED2"/>
<dbReference type="GO" id="GO:0042597">
    <property type="term" value="C:periplasmic space"/>
    <property type="evidence" value="ECO:0007669"/>
    <property type="project" value="UniProtKB-SubCell"/>
</dbReference>
<evidence type="ECO:0000256" key="1">
    <source>
        <dbReference type="ARBA" id="ARBA00004418"/>
    </source>
</evidence>
<comment type="caution">
    <text evidence="8">The sequence shown here is derived from an EMBL/GenBank/DDBJ whole genome shotgun (WGS) entry which is preliminary data.</text>
</comment>
<dbReference type="SUPFAM" id="SSF53850">
    <property type="entry name" value="Periplasmic binding protein-like II"/>
    <property type="match status" value="1"/>
</dbReference>
<dbReference type="Proteomes" id="UP000284605">
    <property type="component" value="Unassembled WGS sequence"/>
</dbReference>
<dbReference type="PANTHER" id="PTHR30222:SF12">
    <property type="entry name" value="NORSPERMIDINE SENSOR"/>
    <property type="match status" value="1"/>
</dbReference>
<dbReference type="PRINTS" id="PR00909">
    <property type="entry name" value="SPERMDNBNDNG"/>
</dbReference>
<evidence type="ECO:0000256" key="5">
    <source>
        <dbReference type="PIRNR" id="PIRNR019574"/>
    </source>
</evidence>
<evidence type="ECO:0000256" key="2">
    <source>
        <dbReference type="ARBA" id="ARBA00022448"/>
    </source>
</evidence>
<keyword evidence="9" id="KW-1185">Reference proteome</keyword>
<dbReference type="PANTHER" id="PTHR30222">
    <property type="entry name" value="SPERMIDINE/PUTRESCINE-BINDING PERIPLASMIC PROTEIN"/>
    <property type="match status" value="1"/>
</dbReference>
<dbReference type="InterPro" id="IPR006059">
    <property type="entry name" value="SBP"/>
</dbReference>
<proteinExistence type="inferred from homology"/>
<feature type="binding site" evidence="6">
    <location>
        <position position="81"/>
    </location>
    <ligand>
        <name>spermidine</name>
        <dbReference type="ChEBI" id="CHEBI:57834"/>
    </ligand>
</feature>
<evidence type="ECO:0000313" key="9">
    <source>
        <dbReference type="Proteomes" id="UP000284605"/>
    </source>
</evidence>
<feature type="chain" id="PRO_5019394476" description="Putrescine-binding periplasmic protein" evidence="7">
    <location>
        <begin position="24"/>
        <end position="344"/>
    </location>
</feature>
<dbReference type="GO" id="GO:0019808">
    <property type="term" value="F:polyamine binding"/>
    <property type="evidence" value="ECO:0007669"/>
    <property type="project" value="InterPro"/>
</dbReference>
<feature type="binding site" evidence="6">
    <location>
        <begin position="165"/>
        <end position="168"/>
    </location>
    <ligand>
        <name>spermidine</name>
        <dbReference type="ChEBI" id="CHEBI:57834"/>
    </ligand>
</feature>
<keyword evidence="2 5" id="KW-0813">Transport</keyword>
<comment type="similarity">
    <text evidence="5">Belongs to the bacterial solute-binding protein PotD/PotF family.</text>
</comment>
<dbReference type="Gene3D" id="3.40.190.10">
    <property type="entry name" value="Periplasmic binding protein-like II"/>
    <property type="match status" value="2"/>
</dbReference>
<sequence>MKRIAGPALIAAMAVAAPLAAQAKELVLYNWTDYIPPDLLKRFTAETGIAVTLDQYDSNETLLAKLKAGGTGYDVIVPSDYMIKIMIDEKLLQEIDTPSMPNFKYVEGPLKTPYYDPGRKYSSPYMYGTTSFAYDTAAAPKLEDSWKEFFEPREELRGKIGAMNDMVEMINNASRYVGVPLCSENPAEMKKVQELLLKQKPFVALYNSDGIIERMTAKEVVLHMQWNGGAHRVKADLPTVTYVYPKEGMSLWADNLAIPVGAKNVEEAKIFINWMLEPKNIAEASNFTGYMSPITASSEFLEPTMKTDPAVVPPEGADKLFVMAAPCSAKAKELMDKVWTNVKK</sequence>
<dbReference type="OrthoDB" id="9769319at2"/>
<protein>
    <recommendedName>
        <fullName evidence="5">Putrescine-binding periplasmic protein</fullName>
    </recommendedName>
</protein>
<dbReference type="InterPro" id="IPR001188">
    <property type="entry name" value="Sperm_putr-bd"/>
</dbReference>
<feature type="signal peptide" evidence="7">
    <location>
        <begin position="1"/>
        <end position="23"/>
    </location>
</feature>
<dbReference type="EMBL" id="QYUK01000011">
    <property type="protein sequence ID" value="RJF88344.1"/>
    <property type="molecule type" value="Genomic_DNA"/>
</dbReference>
<reference evidence="8 9" key="1">
    <citation type="submission" date="2018-09" db="EMBL/GenBank/DDBJ databases">
        <authorList>
            <person name="Zhu H."/>
        </authorList>
    </citation>
    <scope>NUCLEOTIDE SEQUENCE [LARGE SCALE GENOMIC DNA]</scope>
    <source>
        <strain evidence="8 9">K1W22B-8</strain>
    </source>
</reference>